<reference evidence="2" key="1">
    <citation type="submission" date="2019-11" db="EMBL/GenBank/DDBJ databases">
        <title>Isolation and characterization of a novel species in the genus Sulfuriferula.</title>
        <authorList>
            <person name="Mochizuki J."/>
            <person name="Kojima H."/>
            <person name="Fukui M."/>
        </authorList>
    </citation>
    <scope>NUCLEOTIDE SEQUENCE [LARGE SCALE GENOMIC DNA]</scope>
    <source>
        <strain evidence="2">SGTM</strain>
    </source>
</reference>
<accession>A0A809RD57</accession>
<sequence length="555" mass="63777">MLNFLSFLNKTSASTDPLANRKAVMNWLNEFPNTDSTDNHAEILNALIRLRNKDSEYNPDSLDVLLALDEYAQPIQKMLCKQYLRNTRISTAVETKLWQAIYAYYSEISLAYYSHINTIVAEPSLVKQQALLPVLTVRALHNLGNLFKWRFFHFEQPDEKLWRILHKLFQHADSHNYAELSVLMYGDKQSKCTAQYIRALLLTQIHPSALPAREIEIADHWLKKWIHLVNLEKHPKFAQHHFYVDPSQPTGAMPVTDRDYPDNFLCWDASILLGQLRRTQDELHTAKPQTDSQLNLAEHLKMLDYLERQWDPINLGKLRKSPRLAVKKILYVIHGFNKICSAIKDTAEDTEQIQEFDADIKYAEMVDIQLYGFVTEATKNRQHQSVPKPNSTEIACEHWGVEDESIEGYRTKIPSTKNDWLRLSRLVAVRADGEKFWKLAVVRRLFRAPTEGTHAGMEVVAQHPAVLMLHVATLPTTPQLALAHEVSAIDDNLPIPVIMTTNIVNAQFNLIIDGAQYSGNRTFKVTMGHETHLVKLAHVLEKGDTWLHVQAIITY</sequence>
<organism evidence="1 2">
    <name type="scientific">Sulfuriferula nivalis</name>
    <dbReference type="NCBI Taxonomy" id="2675298"/>
    <lineage>
        <taxon>Bacteria</taxon>
        <taxon>Pseudomonadati</taxon>
        <taxon>Pseudomonadota</taxon>
        <taxon>Betaproteobacteria</taxon>
        <taxon>Nitrosomonadales</taxon>
        <taxon>Sulfuricellaceae</taxon>
        <taxon>Sulfuriferula</taxon>
    </lineage>
</organism>
<dbReference type="Proteomes" id="UP000463939">
    <property type="component" value="Chromosome"/>
</dbReference>
<evidence type="ECO:0000313" key="1">
    <source>
        <dbReference type="EMBL" id="BBO99574.1"/>
    </source>
</evidence>
<evidence type="ECO:0000313" key="2">
    <source>
        <dbReference type="Proteomes" id="UP000463939"/>
    </source>
</evidence>
<dbReference type="AlphaFoldDB" id="A0A809RD57"/>
<dbReference type="EMBL" id="AP021881">
    <property type="protein sequence ID" value="BBO99574.1"/>
    <property type="molecule type" value="Genomic_DNA"/>
</dbReference>
<dbReference type="KEGG" id="sniv:SFSGTM_02830"/>
<name>A0A809RD57_9PROT</name>
<gene>
    <name evidence="1" type="ORF">SFSGTM_02830</name>
</gene>
<protein>
    <submittedName>
        <fullName evidence="1">Uncharacterized protein</fullName>
    </submittedName>
</protein>
<keyword evidence="2" id="KW-1185">Reference proteome</keyword>
<dbReference type="RefSeq" id="WP_162083609.1">
    <property type="nucleotide sequence ID" value="NZ_AP021881.1"/>
</dbReference>
<proteinExistence type="predicted"/>